<organism evidence="1 2">
    <name type="scientific">Treponema bryantii</name>
    <dbReference type="NCBI Taxonomy" id="163"/>
    <lineage>
        <taxon>Bacteria</taxon>
        <taxon>Pseudomonadati</taxon>
        <taxon>Spirochaetota</taxon>
        <taxon>Spirochaetia</taxon>
        <taxon>Spirochaetales</taxon>
        <taxon>Treponemataceae</taxon>
        <taxon>Treponema</taxon>
    </lineage>
</organism>
<dbReference type="RefSeq" id="WP_074931418.1">
    <property type="nucleotide sequence ID" value="NZ_FORI01000005.1"/>
</dbReference>
<evidence type="ECO:0000313" key="2">
    <source>
        <dbReference type="Proteomes" id="UP000182737"/>
    </source>
</evidence>
<dbReference type="EMBL" id="FORI01000005">
    <property type="protein sequence ID" value="SFI74516.1"/>
    <property type="molecule type" value="Genomic_DNA"/>
</dbReference>
<dbReference type="SUPFAM" id="SSF53686">
    <property type="entry name" value="Tryptophan synthase beta subunit-like PLP-dependent enzymes"/>
    <property type="match status" value="1"/>
</dbReference>
<gene>
    <name evidence="1" type="ORF">SAMN04487775_10593</name>
</gene>
<dbReference type="PANTHER" id="PTHR42690">
    <property type="entry name" value="THREONINE SYNTHASE FAMILY MEMBER"/>
    <property type="match status" value="1"/>
</dbReference>
<accession>A0A1I3KPW5</accession>
<dbReference type="AlphaFoldDB" id="A0A1I3KPW5"/>
<dbReference type="InterPro" id="IPR037158">
    <property type="entry name" value="Thr_synth_N_sf"/>
</dbReference>
<name>A0A1I3KPW5_9SPIR</name>
<evidence type="ECO:0000313" key="1">
    <source>
        <dbReference type="EMBL" id="SFI74516.1"/>
    </source>
</evidence>
<dbReference type="Gene3D" id="3.40.50.1100">
    <property type="match status" value="2"/>
</dbReference>
<sequence length="436" mass="48169">MLFTSTRNNELSVTFSQAVRDCIPDDGGVFVPSSIEDMRRWIYYIDETTPFSSIAGSLTSALMHEEFSPIICETIATAAFPVEPVVKQLDGSLFMTEMYHGFLGCHRDYGVSYLCNYLEYTLELKGGKAVFVDFTHGGLGALMSRILKGKKNIKSVLVYKKGTVRGLDEESLAWNGGNIYPVEMEGTEAEIKAAISKVFADRNFVKEHGLTVANTTNVCRLLGQIFFFPYSFAQIKNKFNGELYYAMGAGNYGSLMAGLYSWRFALPVNGFYVPSTPALARSATGAPVVLDSLVDLKARGEANPAVPANLERLESFFGKNELMMRNFIYPVDISEAQRDAAAKELYIKYGIFADKDTASAYAAAKENSGEVYDEDGAFILTAYNHPSLSSDYCRHVIGEAPEMPENIKASLVPFQLNRPLVSGANELRKIIENFSL</sequence>
<dbReference type="InterPro" id="IPR036052">
    <property type="entry name" value="TrpB-like_PALP_sf"/>
</dbReference>
<reference evidence="2" key="1">
    <citation type="submission" date="2016-10" db="EMBL/GenBank/DDBJ databases">
        <authorList>
            <person name="Varghese N."/>
            <person name="Submissions S."/>
        </authorList>
    </citation>
    <scope>NUCLEOTIDE SEQUENCE [LARGE SCALE GENOMIC DNA]</scope>
    <source>
        <strain evidence="2">XBD1002</strain>
    </source>
</reference>
<protein>
    <submittedName>
        <fullName evidence="1">Threonine synthase</fullName>
    </submittedName>
</protein>
<dbReference type="Gene3D" id="3.90.1380.10">
    <property type="entry name" value="Threonine synthase, N-terminal domain"/>
    <property type="match status" value="1"/>
</dbReference>
<dbReference type="Proteomes" id="UP000182737">
    <property type="component" value="Unassembled WGS sequence"/>
</dbReference>
<dbReference type="PANTHER" id="PTHR42690:SF1">
    <property type="entry name" value="THREONINE SYNTHASE-LIKE 2"/>
    <property type="match status" value="1"/>
</dbReference>
<dbReference type="OrthoDB" id="9763107at2"/>
<proteinExistence type="predicted"/>
<keyword evidence="2" id="KW-1185">Reference proteome</keyword>
<dbReference type="InterPro" id="IPR051166">
    <property type="entry name" value="Threonine_Synthase"/>
</dbReference>